<evidence type="ECO:0000256" key="2">
    <source>
        <dbReference type="SAM" id="Phobius"/>
    </source>
</evidence>
<feature type="transmembrane region" description="Helical" evidence="2">
    <location>
        <begin position="47"/>
        <end position="69"/>
    </location>
</feature>
<comment type="caution">
    <text evidence="3">The sequence shown here is derived from an EMBL/GenBank/DDBJ whole genome shotgun (WGS) entry which is preliminary data.</text>
</comment>
<sequence length="422" mass="41130">MSNLDPGSTSPLEPETVELSDADAVADAPVELNVKSRFNALPKPTKVGLAAGLALLLVAGGTGAAFAAVGAANKAAHTAAVTDYTEAMKALALAKKADATKSDLLGTTVVDAGAFNTQVGALVTAVEGIVDEPARLAVDGERKTFEKLFTGIAADRTLDVKTGKLVEGTKVIATPDAPTANETQETDDIKAVTEKLGKLIAAKTKATDDTGKLISKVATGTQNLLDTFPAVIESVPAHGQGRLDGSVSAGQGERDALTAAIAAFKDKKANPVETLTAYAAAAEAVRASHDAVEAQKAAEAAAAAQAAADEAARNSGGGYSGGGGGGGGGGNSGGGGGYSGGGGGGNSGGGGGGGGGSSSDGGYTIGVGSNMTCNNAGGSNSSSGGLLLIPGLNVASYWVSGGPGNWTVHWTCNAPDDGSSDW</sequence>
<gene>
    <name evidence="3" type="ORF">HNR05_001400</name>
</gene>
<dbReference type="EMBL" id="JACCFM010000001">
    <property type="protein sequence ID" value="NYJ19609.1"/>
    <property type="molecule type" value="Genomic_DNA"/>
</dbReference>
<name>A0A7Z0J659_9MICO</name>
<reference evidence="3 4" key="1">
    <citation type="submission" date="2020-07" db="EMBL/GenBank/DDBJ databases">
        <title>Sequencing the genomes of 1000 actinobacteria strains.</title>
        <authorList>
            <person name="Klenk H.-P."/>
        </authorList>
    </citation>
    <scope>NUCLEOTIDE SEQUENCE [LARGE SCALE GENOMIC DNA]</scope>
    <source>
        <strain evidence="3 4">LI1</strain>
    </source>
</reference>
<accession>A0A7Z0J659</accession>
<keyword evidence="4" id="KW-1185">Reference proteome</keyword>
<feature type="compositionally biased region" description="Polar residues" evidence="1">
    <location>
        <begin position="1"/>
        <end position="11"/>
    </location>
</feature>
<keyword evidence="2" id="KW-0812">Transmembrane</keyword>
<evidence type="ECO:0000313" key="4">
    <source>
        <dbReference type="Proteomes" id="UP000537260"/>
    </source>
</evidence>
<dbReference type="Proteomes" id="UP000537260">
    <property type="component" value="Unassembled WGS sequence"/>
</dbReference>
<proteinExistence type="predicted"/>
<evidence type="ECO:0000256" key="1">
    <source>
        <dbReference type="SAM" id="MobiDB-lite"/>
    </source>
</evidence>
<keyword evidence="2" id="KW-1133">Transmembrane helix</keyword>
<keyword evidence="2" id="KW-0472">Membrane</keyword>
<dbReference type="RefSeq" id="WP_218868832.1">
    <property type="nucleotide sequence ID" value="NZ_JACCFM010000001.1"/>
</dbReference>
<feature type="region of interest" description="Disordered" evidence="1">
    <location>
        <begin position="1"/>
        <end position="21"/>
    </location>
</feature>
<evidence type="ECO:0000313" key="3">
    <source>
        <dbReference type="EMBL" id="NYJ19609.1"/>
    </source>
</evidence>
<protein>
    <submittedName>
        <fullName evidence="3">Uncharacterized protein</fullName>
    </submittedName>
</protein>
<dbReference type="AlphaFoldDB" id="A0A7Z0J659"/>
<organism evidence="3 4">
    <name type="scientific">Glaciibacter psychrotolerans</name>
    <dbReference type="NCBI Taxonomy" id="670054"/>
    <lineage>
        <taxon>Bacteria</taxon>
        <taxon>Bacillati</taxon>
        <taxon>Actinomycetota</taxon>
        <taxon>Actinomycetes</taxon>
        <taxon>Micrococcales</taxon>
        <taxon>Microbacteriaceae</taxon>
        <taxon>Glaciibacter</taxon>
    </lineage>
</organism>